<sequence>MIVREKSNLLVVYLEQGEDIYQQIQNIVREYKLIDARVTGYGYLERMEYGVLSQSDPFFLSKILKEGLLTVTNINGMVDNREITIMINSVDDKFERHQGRLISGVVINSFNIILEIYKTE</sequence>
<dbReference type="RefSeq" id="WP_101780654.1">
    <property type="nucleotide sequence ID" value="NZ_CP025543.1"/>
</dbReference>
<dbReference type="OrthoDB" id="389384at2"/>
<dbReference type="SUPFAM" id="SSF117856">
    <property type="entry name" value="AF0104/ALDC/Ptd012-like"/>
    <property type="match status" value="1"/>
</dbReference>
<gene>
    <name evidence="2" type="ORF">SMONO_v1c03440</name>
</gene>
<name>A0A2K9LU64_SPISQ</name>
<evidence type="ECO:0000313" key="3">
    <source>
        <dbReference type="Proteomes" id="UP000234790"/>
    </source>
</evidence>
<evidence type="ECO:0000259" key="1">
    <source>
        <dbReference type="Pfam" id="PF03479"/>
    </source>
</evidence>
<proteinExistence type="predicted"/>
<feature type="domain" description="PPC" evidence="1">
    <location>
        <begin position="10"/>
        <end position="108"/>
    </location>
</feature>
<organism evidence="2 3">
    <name type="scientific">Spiroplasma monobiae MQ-1</name>
    <dbReference type="NCBI Taxonomy" id="1336748"/>
    <lineage>
        <taxon>Bacteria</taxon>
        <taxon>Bacillati</taxon>
        <taxon>Mycoplasmatota</taxon>
        <taxon>Mollicutes</taxon>
        <taxon>Entomoplasmatales</taxon>
        <taxon>Spiroplasmataceae</taxon>
        <taxon>Spiroplasma</taxon>
    </lineage>
</organism>
<protein>
    <recommendedName>
        <fullName evidence="1">PPC domain-containing protein</fullName>
    </recommendedName>
</protein>
<reference evidence="2 3" key="1">
    <citation type="submission" date="2017-12" db="EMBL/GenBank/DDBJ databases">
        <title>Complete genome sequence of Spiroplasma monobiae MQ-1 (ATCC 33825).</title>
        <authorList>
            <person name="Tsai Y.-M."/>
            <person name="Lo W.-S."/>
            <person name="Wu P.-S."/>
            <person name="Cho S.-T."/>
            <person name="Kuo C.-H."/>
        </authorList>
    </citation>
    <scope>NUCLEOTIDE SEQUENCE [LARGE SCALE GENOMIC DNA]</scope>
    <source>
        <strain evidence="2 3">MQ-1</strain>
    </source>
</reference>
<dbReference type="InterPro" id="IPR005175">
    <property type="entry name" value="PPC_dom"/>
</dbReference>
<keyword evidence="3" id="KW-1185">Reference proteome</keyword>
<dbReference type="Gene3D" id="3.30.1330.80">
    <property type="entry name" value="Hypothetical protein, similar to alpha- acetolactate decarboxylase, domain 2"/>
    <property type="match status" value="1"/>
</dbReference>
<dbReference type="KEGG" id="smoo:SMONO_v1c03440"/>
<evidence type="ECO:0000313" key="2">
    <source>
        <dbReference type="EMBL" id="AUM62593.1"/>
    </source>
</evidence>
<dbReference type="AlphaFoldDB" id="A0A2K9LU64"/>
<dbReference type="Pfam" id="PF03479">
    <property type="entry name" value="PCC"/>
    <property type="match status" value="1"/>
</dbReference>
<dbReference type="Proteomes" id="UP000234790">
    <property type="component" value="Chromosome"/>
</dbReference>
<accession>A0A2K9LU64</accession>
<dbReference type="EMBL" id="CP025543">
    <property type="protein sequence ID" value="AUM62593.1"/>
    <property type="molecule type" value="Genomic_DNA"/>
</dbReference>